<proteinExistence type="predicted"/>
<name>A0A645HR91_9ZZZZ</name>
<sequence>MQADGSLVLREAGLIHILCDMGQERCDQFEGSEEYGVERISDRIVLPRFHHLHVVVGELVPYEVLDLLHRLVELVLVEERGGLRDSIGVSAQYPPVRQPQGFSPLGFRIEEAGHELTQIEYLVAEPPSADDILLPEGMVYPQ</sequence>
<gene>
    <name evidence="1" type="ORF">SDC9_188522</name>
</gene>
<protein>
    <submittedName>
        <fullName evidence="1">Uncharacterized protein</fullName>
    </submittedName>
</protein>
<evidence type="ECO:0000313" key="1">
    <source>
        <dbReference type="EMBL" id="MPN40982.1"/>
    </source>
</evidence>
<dbReference type="EMBL" id="VSSQ01097752">
    <property type="protein sequence ID" value="MPN40982.1"/>
    <property type="molecule type" value="Genomic_DNA"/>
</dbReference>
<accession>A0A645HR91</accession>
<comment type="caution">
    <text evidence="1">The sequence shown here is derived from an EMBL/GenBank/DDBJ whole genome shotgun (WGS) entry which is preliminary data.</text>
</comment>
<organism evidence="1">
    <name type="scientific">bioreactor metagenome</name>
    <dbReference type="NCBI Taxonomy" id="1076179"/>
    <lineage>
        <taxon>unclassified sequences</taxon>
        <taxon>metagenomes</taxon>
        <taxon>ecological metagenomes</taxon>
    </lineage>
</organism>
<dbReference type="AlphaFoldDB" id="A0A645HR91"/>
<reference evidence="1" key="1">
    <citation type="submission" date="2019-08" db="EMBL/GenBank/DDBJ databases">
        <authorList>
            <person name="Kucharzyk K."/>
            <person name="Murdoch R.W."/>
            <person name="Higgins S."/>
            <person name="Loffler F."/>
        </authorList>
    </citation>
    <scope>NUCLEOTIDE SEQUENCE</scope>
</reference>